<reference evidence="1 2" key="1">
    <citation type="journal article" date="2015" name="Genome Announc.">
        <title>Whole-Genome Sequence of Leptospira interrogans Serovar Hardjo Subtype Hardjoprajitno Strain Norma, Isolated from Cattle in a Leptospirosis Outbreak in Brazil.</title>
        <authorList>
            <person name="Cosate M.R."/>
            <person name="Soares S.C."/>
            <person name="Mendes T.A."/>
            <person name="Raittz R.T."/>
            <person name="Moreira E.C."/>
            <person name="Leite R."/>
            <person name="Fernandes G.R."/>
            <person name="Haddad J.P."/>
            <person name="Ortega J.M."/>
        </authorList>
    </citation>
    <scope>NUCLEOTIDE SEQUENCE [LARGE SCALE GENOMIC DNA]</scope>
    <source>
        <strain evidence="1 2">Norma</strain>
    </source>
</reference>
<organism evidence="1">
    <name type="scientific">Leptospira interrogans serovar Hardjo str. Norma</name>
    <dbReference type="NCBI Taxonomy" id="1279460"/>
    <lineage>
        <taxon>Bacteria</taxon>
        <taxon>Pseudomonadati</taxon>
        <taxon>Spirochaetota</taxon>
        <taxon>Spirochaetia</taxon>
        <taxon>Leptospirales</taxon>
        <taxon>Leptospiraceae</taxon>
        <taxon>Leptospira</taxon>
    </lineage>
</organism>
<proteinExistence type="predicted"/>
<evidence type="ECO:0000313" key="2">
    <source>
        <dbReference type="Proteomes" id="UP000056502"/>
    </source>
</evidence>
<dbReference type="AlphaFoldDB" id="A0A0M4N848"/>
<dbReference type="EMBL" id="CP012603">
    <property type="protein sequence ID" value="ALE39014.1"/>
    <property type="molecule type" value="Genomic_DNA"/>
</dbReference>
<evidence type="ECO:0000313" key="1">
    <source>
        <dbReference type="EMBL" id="ALE39014.1"/>
    </source>
</evidence>
<name>A0A0M4N848_LEPIR</name>
<protein>
    <submittedName>
        <fullName evidence="1">Uncharacterized protein</fullName>
    </submittedName>
</protein>
<sequence>MKSINPLKGRKSIEIPVFLLRVVSFQIFEQTFNRFKRI</sequence>
<dbReference type="PATRIC" id="fig|1279460.3.peg.1838"/>
<accession>A0A0M4N848</accession>
<gene>
    <name evidence="1" type="ORF">G436_1824</name>
</gene>
<dbReference type="Proteomes" id="UP000056502">
    <property type="component" value="Chromosome I"/>
</dbReference>